<keyword evidence="3" id="KW-1185">Reference proteome</keyword>
<comment type="caution">
    <text evidence="2">The sequence shown here is derived from an EMBL/GenBank/DDBJ whole genome shotgun (WGS) entry which is preliminary data.</text>
</comment>
<dbReference type="AlphaFoldDB" id="A0A2P6SC43"/>
<proteinExistence type="predicted"/>
<feature type="region of interest" description="Disordered" evidence="1">
    <location>
        <begin position="22"/>
        <end position="48"/>
    </location>
</feature>
<dbReference type="Gramene" id="PRQ56255">
    <property type="protein sequence ID" value="PRQ56255"/>
    <property type="gene ID" value="RchiOBHm_Chr1g0333771"/>
</dbReference>
<accession>A0A2P6SC43</accession>
<feature type="compositionally biased region" description="Basic residues" evidence="1">
    <location>
        <begin position="31"/>
        <end position="48"/>
    </location>
</feature>
<dbReference type="Proteomes" id="UP000238479">
    <property type="component" value="Chromosome 1"/>
</dbReference>
<evidence type="ECO:0000256" key="1">
    <source>
        <dbReference type="SAM" id="MobiDB-lite"/>
    </source>
</evidence>
<reference evidence="2 3" key="1">
    <citation type="journal article" date="2018" name="Nat. Genet.">
        <title>The Rosa genome provides new insights in the design of modern roses.</title>
        <authorList>
            <person name="Bendahmane M."/>
        </authorList>
    </citation>
    <scope>NUCLEOTIDE SEQUENCE [LARGE SCALE GENOMIC DNA]</scope>
    <source>
        <strain evidence="3">cv. Old Blush</strain>
    </source>
</reference>
<organism evidence="2 3">
    <name type="scientific">Rosa chinensis</name>
    <name type="common">China rose</name>
    <dbReference type="NCBI Taxonomy" id="74649"/>
    <lineage>
        <taxon>Eukaryota</taxon>
        <taxon>Viridiplantae</taxon>
        <taxon>Streptophyta</taxon>
        <taxon>Embryophyta</taxon>
        <taxon>Tracheophyta</taxon>
        <taxon>Spermatophyta</taxon>
        <taxon>Magnoliopsida</taxon>
        <taxon>eudicotyledons</taxon>
        <taxon>Gunneridae</taxon>
        <taxon>Pentapetalae</taxon>
        <taxon>rosids</taxon>
        <taxon>fabids</taxon>
        <taxon>Rosales</taxon>
        <taxon>Rosaceae</taxon>
        <taxon>Rosoideae</taxon>
        <taxon>Rosoideae incertae sedis</taxon>
        <taxon>Rosa</taxon>
    </lineage>
</organism>
<name>A0A2P6SC43_ROSCH</name>
<sequence length="48" mass="5597">MAFEPYGFAGLSFNQNFTGGCCDTSNASPAPKRKRKEKQLRWRRRMKE</sequence>
<gene>
    <name evidence="2" type="ORF">RchiOBHm_Chr1g0333771</name>
</gene>
<evidence type="ECO:0000313" key="3">
    <source>
        <dbReference type="Proteomes" id="UP000238479"/>
    </source>
</evidence>
<evidence type="ECO:0000313" key="2">
    <source>
        <dbReference type="EMBL" id="PRQ56255.1"/>
    </source>
</evidence>
<protein>
    <submittedName>
        <fullName evidence="2">Uncharacterized protein</fullName>
    </submittedName>
</protein>
<dbReference type="EMBL" id="PDCK01000039">
    <property type="protein sequence ID" value="PRQ56255.1"/>
    <property type="molecule type" value="Genomic_DNA"/>
</dbReference>